<accession>A0A3S5Y581</accession>
<evidence type="ECO:0000259" key="1">
    <source>
        <dbReference type="Pfam" id="PF11716"/>
    </source>
</evidence>
<dbReference type="KEGG" id="req:REQ_16720"/>
<dbReference type="Gene3D" id="1.20.120.450">
    <property type="entry name" value="dinb family like domain"/>
    <property type="match status" value="1"/>
</dbReference>
<name>A0A3S5Y581_RHOH1</name>
<reference evidence="2" key="1">
    <citation type="journal article" date="2010" name="PLoS Genet.">
        <title>The genome of a pathogenic rhodococcus: cooptive virulence underpinned by key gene acquisitions.</title>
        <authorList>
            <person name="Letek M."/>
            <person name="Gonzalez P."/>
            <person name="Macarthur I."/>
            <person name="Rodriguez H."/>
            <person name="Freeman T.C."/>
            <person name="Valero-Rello A."/>
            <person name="Blanco M."/>
            <person name="Buckley T."/>
            <person name="Cherevach I."/>
            <person name="Fahey R."/>
            <person name="Hapeshi A."/>
            <person name="Holdstock J."/>
            <person name="Leadon D."/>
            <person name="Navas J."/>
            <person name="Ocampo A."/>
            <person name="Quail M.A."/>
            <person name="Sanders M."/>
            <person name="Scortti M.M."/>
            <person name="Prescott J.F."/>
            <person name="Fogarty U."/>
            <person name="Meijer W.G."/>
            <person name="Parkhill J."/>
            <person name="Bentley S.D."/>
            <person name="Vazquez-Boland J.A."/>
        </authorList>
    </citation>
    <scope>NUCLEOTIDE SEQUENCE [LARGE SCALE GENOMIC DNA]</scope>
    <source>
        <strain evidence="2 3">103S</strain>
    </source>
</reference>
<dbReference type="NCBIfam" id="TIGR03083">
    <property type="entry name" value="maleylpyruvate isomerase family mycothiol-dependent enzyme"/>
    <property type="match status" value="1"/>
</dbReference>
<protein>
    <recommendedName>
        <fullName evidence="1">Mycothiol-dependent maleylpyruvate isomerase metal-binding domain-containing protein</fullName>
    </recommendedName>
</protein>
<evidence type="ECO:0000313" key="3">
    <source>
        <dbReference type="Proteomes" id="UP000006892"/>
    </source>
</evidence>
<dbReference type="InterPro" id="IPR034660">
    <property type="entry name" value="DinB/YfiT-like"/>
</dbReference>
<sequence>MVEEFERDRDLLIRLWRLWAKRAAELSDEQWTTETRLPGWTVRDVYVHVTPDVLIAMLAAPAADGEAKVTSAAAMLRVFNADPAATEPMHAQLAELVRQMAADIDRASVVQRFGSDLPDAFERLAGLSRDTVIPHPILESVSLGAFLDMAIMEATVHWLDVIDAVGGDEPEAMALERARDVLAAVPDPLAFVEAATGRAGDPVFPVMR</sequence>
<dbReference type="Pfam" id="PF11716">
    <property type="entry name" value="MDMPI_N"/>
    <property type="match status" value="1"/>
</dbReference>
<gene>
    <name evidence="2" type="ordered locus">REQ_16720</name>
</gene>
<evidence type="ECO:0000313" key="2">
    <source>
        <dbReference type="EMBL" id="CBH47744.1"/>
    </source>
</evidence>
<dbReference type="Proteomes" id="UP001154400">
    <property type="component" value="Chromosome"/>
</dbReference>
<dbReference type="InterPro" id="IPR024344">
    <property type="entry name" value="MDMPI_metal-binding"/>
</dbReference>
<proteinExistence type="predicted"/>
<dbReference type="AlphaFoldDB" id="A0A3S5Y581"/>
<feature type="domain" description="Mycothiol-dependent maleylpyruvate isomerase metal-binding" evidence="1">
    <location>
        <begin position="14"/>
        <end position="161"/>
    </location>
</feature>
<dbReference type="EMBL" id="FN563149">
    <property type="protein sequence ID" value="CBH47744.1"/>
    <property type="molecule type" value="Genomic_DNA"/>
</dbReference>
<dbReference type="SUPFAM" id="SSF109854">
    <property type="entry name" value="DinB/YfiT-like putative metalloenzymes"/>
    <property type="match status" value="1"/>
</dbReference>
<dbReference type="InterPro" id="IPR017517">
    <property type="entry name" value="Maleyloyr_isom"/>
</dbReference>
<dbReference type="GO" id="GO:0046872">
    <property type="term" value="F:metal ion binding"/>
    <property type="evidence" value="ECO:0007669"/>
    <property type="project" value="InterPro"/>
</dbReference>
<organism evidence="2">
    <name type="scientific">Rhodococcus hoagii (strain 103S)</name>
    <name type="common">Rhodococcus equi</name>
    <dbReference type="NCBI Taxonomy" id="685727"/>
    <lineage>
        <taxon>Bacteria</taxon>
        <taxon>Bacillati</taxon>
        <taxon>Actinomycetota</taxon>
        <taxon>Actinomycetes</taxon>
        <taxon>Mycobacteriales</taxon>
        <taxon>Nocardiaceae</taxon>
        <taxon>Prescottella</taxon>
    </lineage>
</organism>